<dbReference type="EMBL" id="JACIEM010000001">
    <property type="protein sequence ID" value="MBB4002053.1"/>
    <property type="molecule type" value="Genomic_DNA"/>
</dbReference>
<sequence length="343" mass="36726">MNDGVADDEPAAEAVGGPANVLITGGSGFVGMAIAEALRTRGHRAVLFAPAPSPLAPMLAGPAIRFVAGDVRSAADLGQVEALGISHIVHGAAITPDAGQADALAERVTDVNVNGSRQIMELARRLRPRRVVQLSSVSVYGEPADDNLRCFEEENAPVGPQSLYGRTKLAAEAVMREQAKAYELPLSILRLGPVFGPWEIASGSRPVVSPQCQIMEGALRGEASALPRALQADWLYSRDLANWIVTLLLETEALPPVVNLGAGRVTSVDDWCRALQAERPDFAWGIDPDAATIRSNYRRDRPPLCTRRLDALLPERQQTALADTAADYLAWAAEAFPRETRTA</sequence>
<dbReference type="SUPFAM" id="SSF51735">
    <property type="entry name" value="NAD(P)-binding Rossmann-fold domains"/>
    <property type="match status" value="1"/>
</dbReference>
<comment type="similarity">
    <text evidence="2">Belongs to the NAD(P)-dependent epimerase/dehydratase family.</text>
</comment>
<dbReference type="CDD" id="cd08946">
    <property type="entry name" value="SDR_e"/>
    <property type="match status" value="1"/>
</dbReference>
<dbReference type="AlphaFoldDB" id="A0A7W6HBU3"/>
<accession>A0A7W6HBU3</accession>
<gene>
    <name evidence="4" type="ORF">GGR03_001100</name>
</gene>
<feature type="domain" description="Ketoreductase" evidence="3">
    <location>
        <begin position="19"/>
        <end position="167"/>
    </location>
</feature>
<evidence type="ECO:0000259" key="3">
    <source>
        <dbReference type="SMART" id="SM00822"/>
    </source>
</evidence>
<evidence type="ECO:0000256" key="2">
    <source>
        <dbReference type="ARBA" id="ARBA00007637"/>
    </source>
</evidence>
<evidence type="ECO:0000313" key="5">
    <source>
        <dbReference type="Proteomes" id="UP000588647"/>
    </source>
</evidence>
<evidence type="ECO:0000256" key="1">
    <source>
        <dbReference type="ARBA" id="ARBA00005125"/>
    </source>
</evidence>
<comment type="pathway">
    <text evidence="1">Bacterial outer membrane biogenesis; LPS O-antigen biosynthesis.</text>
</comment>
<comment type="caution">
    <text evidence="4">The sequence shown here is derived from an EMBL/GenBank/DDBJ whole genome shotgun (WGS) entry which is preliminary data.</text>
</comment>
<dbReference type="InterPro" id="IPR036291">
    <property type="entry name" value="NAD(P)-bd_dom_sf"/>
</dbReference>
<dbReference type="SMART" id="SM00822">
    <property type="entry name" value="PKS_KR"/>
    <property type="match status" value="1"/>
</dbReference>
<protein>
    <submittedName>
        <fullName evidence="4">Nucleoside-diphosphate-sugar epimerase</fullName>
    </submittedName>
</protein>
<keyword evidence="5" id="KW-1185">Reference proteome</keyword>
<dbReference type="Pfam" id="PF01370">
    <property type="entry name" value="Epimerase"/>
    <property type="match status" value="1"/>
</dbReference>
<dbReference type="RefSeq" id="WP_183206546.1">
    <property type="nucleotide sequence ID" value="NZ_JAAAMM010000001.1"/>
</dbReference>
<name>A0A7W6HBU3_9HYPH</name>
<dbReference type="InterPro" id="IPR057326">
    <property type="entry name" value="KR_dom"/>
</dbReference>
<organism evidence="4 5">
    <name type="scientific">Aurantimonas endophytica</name>
    <dbReference type="NCBI Taxonomy" id="1522175"/>
    <lineage>
        <taxon>Bacteria</taxon>
        <taxon>Pseudomonadati</taxon>
        <taxon>Pseudomonadota</taxon>
        <taxon>Alphaproteobacteria</taxon>
        <taxon>Hyphomicrobiales</taxon>
        <taxon>Aurantimonadaceae</taxon>
        <taxon>Aurantimonas</taxon>
    </lineage>
</organism>
<proteinExistence type="inferred from homology"/>
<dbReference type="Gene3D" id="3.40.50.720">
    <property type="entry name" value="NAD(P)-binding Rossmann-like Domain"/>
    <property type="match status" value="1"/>
</dbReference>
<dbReference type="Proteomes" id="UP000588647">
    <property type="component" value="Unassembled WGS sequence"/>
</dbReference>
<evidence type="ECO:0000313" key="4">
    <source>
        <dbReference type="EMBL" id="MBB4002053.1"/>
    </source>
</evidence>
<dbReference type="InterPro" id="IPR001509">
    <property type="entry name" value="Epimerase_deHydtase"/>
</dbReference>
<reference evidence="4 5" key="1">
    <citation type="submission" date="2020-08" db="EMBL/GenBank/DDBJ databases">
        <title>Genomic Encyclopedia of Type Strains, Phase IV (KMG-IV): sequencing the most valuable type-strain genomes for metagenomic binning, comparative biology and taxonomic classification.</title>
        <authorList>
            <person name="Goeker M."/>
        </authorList>
    </citation>
    <scope>NUCLEOTIDE SEQUENCE [LARGE SCALE GENOMIC DNA]</scope>
    <source>
        <strain evidence="4 5">DSM 103570</strain>
    </source>
</reference>
<dbReference type="PANTHER" id="PTHR43000">
    <property type="entry name" value="DTDP-D-GLUCOSE 4,6-DEHYDRATASE-RELATED"/>
    <property type="match status" value="1"/>
</dbReference>